<evidence type="ECO:0000313" key="3">
    <source>
        <dbReference type="Proteomes" id="UP001164746"/>
    </source>
</evidence>
<dbReference type="Proteomes" id="UP001164746">
    <property type="component" value="Chromosome 3"/>
</dbReference>
<sequence length="495" mass="56225">MPVPDLPHKLHLDNLVESHAIIVLASCRMWSLHVNLQWIIQSVGWRDLVIIVVTALLPGLPYRPLVGNMLDALSGEAMSTAIRWIKQCKSLTIRYYYFGGKERILTADPKLMGKALFFLSGDVHHSMRKLLNPAFSINVLQNMLPVFEDKAHSMVSLWLEECRQAGNQPVQINVQDFMTRITLDTVCITGLDYNIHAIGSGDTAGVKIFTRYLRQVGGRTISSSFIPFYYHLPFAANRQRWEDEKYIISLIKERIQAKRQQYWDGCENTAAVKDFLSLLVLARDEDGQSLPDNLVFQNVTGIMFAGFDTTSVTLTWALLLLASYPDIQTRAREEVLEVCADPTQPLTHETLDKLGYLNCVLKETQRLYPVVSNTTRRALEEDNIDGMEIPAGTNIVLHLGALHRSEENWPDAEKFEPERFMSTTVEPYHHLPFITGPYMCIGSKYALLEMKTVLASILREFRLQLVPGYTFRRIQALSVKPHPPLMLAVTKLSHV</sequence>
<comment type="similarity">
    <text evidence="1">Belongs to the cytochrome P450 family.</text>
</comment>
<dbReference type="PANTHER" id="PTHR24291:SF175">
    <property type="entry name" value="CYTOCHROME P450"/>
    <property type="match status" value="1"/>
</dbReference>
<evidence type="ECO:0000256" key="1">
    <source>
        <dbReference type="ARBA" id="ARBA00010617"/>
    </source>
</evidence>
<dbReference type="InterPro" id="IPR001128">
    <property type="entry name" value="Cyt_P450"/>
</dbReference>
<accession>A0ABY7DY26</accession>
<dbReference type="Gene3D" id="1.10.630.10">
    <property type="entry name" value="Cytochrome P450"/>
    <property type="match status" value="1"/>
</dbReference>
<keyword evidence="3" id="KW-1185">Reference proteome</keyword>
<name>A0ABY7DY26_MYAAR</name>
<organism evidence="2 3">
    <name type="scientific">Mya arenaria</name>
    <name type="common">Soft-shell clam</name>
    <dbReference type="NCBI Taxonomy" id="6604"/>
    <lineage>
        <taxon>Eukaryota</taxon>
        <taxon>Metazoa</taxon>
        <taxon>Spiralia</taxon>
        <taxon>Lophotrochozoa</taxon>
        <taxon>Mollusca</taxon>
        <taxon>Bivalvia</taxon>
        <taxon>Autobranchia</taxon>
        <taxon>Heteroconchia</taxon>
        <taxon>Euheterodonta</taxon>
        <taxon>Imparidentia</taxon>
        <taxon>Neoheterodontei</taxon>
        <taxon>Myida</taxon>
        <taxon>Myoidea</taxon>
        <taxon>Myidae</taxon>
        <taxon>Mya</taxon>
    </lineage>
</organism>
<protein>
    <submittedName>
        <fullName evidence="2">CP4V2-like protein</fullName>
    </submittedName>
</protein>
<dbReference type="SUPFAM" id="SSF48264">
    <property type="entry name" value="Cytochrome P450"/>
    <property type="match status" value="1"/>
</dbReference>
<dbReference type="InterPro" id="IPR036396">
    <property type="entry name" value="Cyt_P450_sf"/>
</dbReference>
<evidence type="ECO:0000313" key="2">
    <source>
        <dbReference type="EMBL" id="WAR01054.1"/>
    </source>
</evidence>
<dbReference type="EMBL" id="CP111014">
    <property type="protein sequence ID" value="WAR01054.1"/>
    <property type="molecule type" value="Genomic_DNA"/>
</dbReference>
<dbReference type="InterPro" id="IPR002401">
    <property type="entry name" value="Cyt_P450_E_grp-I"/>
</dbReference>
<dbReference type="PANTHER" id="PTHR24291">
    <property type="entry name" value="CYTOCHROME P450 FAMILY 4"/>
    <property type="match status" value="1"/>
</dbReference>
<dbReference type="Pfam" id="PF00067">
    <property type="entry name" value="p450"/>
    <property type="match status" value="1"/>
</dbReference>
<dbReference type="InterPro" id="IPR050196">
    <property type="entry name" value="Cytochrome_P450_Monoox"/>
</dbReference>
<gene>
    <name evidence="2" type="ORF">MAR_025426</name>
</gene>
<dbReference type="PRINTS" id="PR00385">
    <property type="entry name" value="P450"/>
</dbReference>
<dbReference type="PRINTS" id="PR00463">
    <property type="entry name" value="EP450I"/>
</dbReference>
<proteinExistence type="inferred from homology"/>
<reference evidence="2" key="1">
    <citation type="submission" date="2022-11" db="EMBL/GenBank/DDBJ databases">
        <title>Centuries of genome instability and evolution in soft-shell clam transmissible cancer (bioRxiv).</title>
        <authorList>
            <person name="Hart S.F.M."/>
            <person name="Yonemitsu M.A."/>
            <person name="Giersch R.M."/>
            <person name="Beal B.F."/>
            <person name="Arriagada G."/>
            <person name="Davis B.W."/>
            <person name="Ostrander E.A."/>
            <person name="Goff S.P."/>
            <person name="Metzger M.J."/>
        </authorList>
    </citation>
    <scope>NUCLEOTIDE SEQUENCE</scope>
    <source>
        <strain evidence="2">MELC-2E11</strain>
        <tissue evidence="2">Siphon/mantle</tissue>
    </source>
</reference>